<dbReference type="InterPro" id="IPR000424">
    <property type="entry name" value="Primosome_PriB/ssb"/>
</dbReference>
<dbReference type="Gene3D" id="2.40.50.140">
    <property type="entry name" value="Nucleic acid-binding proteins"/>
    <property type="match status" value="1"/>
</dbReference>
<keyword evidence="6" id="KW-1185">Reference proteome</keyword>
<dbReference type="NCBIfam" id="NF005851">
    <property type="entry name" value="PRK07772.1"/>
    <property type="match status" value="1"/>
</dbReference>
<dbReference type="NCBIfam" id="TIGR00621">
    <property type="entry name" value="ssb"/>
    <property type="match status" value="1"/>
</dbReference>
<dbReference type="PANTHER" id="PTHR10302:SF27">
    <property type="entry name" value="SINGLE-STRANDED DNA-BINDING PROTEIN"/>
    <property type="match status" value="1"/>
</dbReference>
<evidence type="ECO:0000256" key="4">
    <source>
        <dbReference type="SAM" id="MobiDB-lite"/>
    </source>
</evidence>
<gene>
    <name evidence="5" type="ORF">ACFQ5X_46475</name>
</gene>
<dbReference type="InterPro" id="IPR011344">
    <property type="entry name" value="ssDNA-bd"/>
</dbReference>
<dbReference type="SUPFAM" id="SSF50249">
    <property type="entry name" value="Nucleic acid-binding proteins"/>
    <property type="match status" value="1"/>
</dbReference>
<dbReference type="EMBL" id="JBHTMM010000167">
    <property type="protein sequence ID" value="MFD1313173.1"/>
    <property type="molecule type" value="Genomic_DNA"/>
</dbReference>
<evidence type="ECO:0000313" key="6">
    <source>
        <dbReference type="Proteomes" id="UP001597058"/>
    </source>
</evidence>
<dbReference type="PIRSF" id="PIRSF002070">
    <property type="entry name" value="SSB"/>
    <property type="match status" value="1"/>
</dbReference>
<feature type="compositionally biased region" description="Polar residues" evidence="4">
    <location>
        <begin position="125"/>
        <end position="135"/>
    </location>
</feature>
<dbReference type="InterPro" id="IPR012340">
    <property type="entry name" value="NA-bd_OB-fold"/>
</dbReference>
<dbReference type="PANTHER" id="PTHR10302">
    <property type="entry name" value="SINGLE-STRANDED DNA-BINDING PROTEIN"/>
    <property type="match status" value="1"/>
</dbReference>
<dbReference type="GO" id="GO:0003677">
    <property type="term" value="F:DNA binding"/>
    <property type="evidence" value="ECO:0007669"/>
    <property type="project" value="UniProtKB-KW"/>
</dbReference>
<organism evidence="5 6">
    <name type="scientific">Streptomyces kaempferi</name>
    <dbReference type="NCBI Taxonomy" id="333725"/>
    <lineage>
        <taxon>Bacteria</taxon>
        <taxon>Bacillati</taxon>
        <taxon>Actinomycetota</taxon>
        <taxon>Actinomycetes</taxon>
        <taxon>Kitasatosporales</taxon>
        <taxon>Streptomycetaceae</taxon>
        <taxon>Streptomyces</taxon>
    </lineage>
</organism>
<dbReference type="PROSITE" id="PS50935">
    <property type="entry name" value="SSB"/>
    <property type="match status" value="1"/>
</dbReference>
<comment type="subunit">
    <text evidence="2">Homotetramer.</text>
</comment>
<proteinExistence type="inferred from homology"/>
<reference evidence="6" key="1">
    <citation type="journal article" date="2019" name="Int. J. Syst. Evol. Microbiol.">
        <title>The Global Catalogue of Microorganisms (GCM) 10K type strain sequencing project: providing services to taxonomists for standard genome sequencing and annotation.</title>
        <authorList>
            <consortium name="The Broad Institute Genomics Platform"/>
            <consortium name="The Broad Institute Genome Sequencing Center for Infectious Disease"/>
            <person name="Wu L."/>
            <person name="Ma J."/>
        </authorList>
    </citation>
    <scope>NUCLEOTIDE SEQUENCE [LARGE SCALE GENOMIC DNA]</scope>
    <source>
        <strain evidence="6">CGMCC 4.7020</strain>
    </source>
</reference>
<dbReference type="CDD" id="cd04496">
    <property type="entry name" value="SSB_OBF"/>
    <property type="match status" value="1"/>
</dbReference>
<dbReference type="RefSeq" id="WP_266708623.1">
    <property type="nucleotide sequence ID" value="NZ_JBHSKH010000096.1"/>
</dbReference>
<dbReference type="HAMAP" id="MF_00984">
    <property type="entry name" value="SSB"/>
    <property type="match status" value="1"/>
</dbReference>
<accession>A0ABW3XVK1</accession>
<feature type="compositionally biased region" description="Pro residues" evidence="4">
    <location>
        <begin position="149"/>
        <end position="158"/>
    </location>
</feature>
<evidence type="ECO:0000313" key="5">
    <source>
        <dbReference type="EMBL" id="MFD1313173.1"/>
    </source>
</evidence>
<sequence>MAGETLVTVVGNLTADPELRHTNSGIPVAAFTIASTPRVFDRERSEFIDGDPLFLRCSLWRQAGENAAQSLTRGMRVIVTGRLRQRTFDDKEGVRRITVEIDADEVAASLTYATAQVTKAYGQGMPSQSGPTPTARSVPDSASAQSSPSPAPAEPHPF</sequence>
<evidence type="ECO:0000256" key="2">
    <source>
        <dbReference type="HAMAP-Rule" id="MF_00984"/>
    </source>
</evidence>
<name>A0ABW3XVK1_9ACTN</name>
<dbReference type="Proteomes" id="UP001597058">
    <property type="component" value="Unassembled WGS sequence"/>
</dbReference>
<evidence type="ECO:0000256" key="3">
    <source>
        <dbReference type="PIRNR" id="PIRNR002070"/>
    </source>
</evidence>
<evidence type="ECO:0000256" key="1">
    <source>
        <dbReference type="ARBA" id="ARBA00023125"/>
    </source>
</evidence>
<dbReference type="Pfam" id="PF00436">
    <property type="entry name" value="SSB"/>
    <property type="match status" value="1"/>
</dbReference>
<protein>
    <recommendedName>
        <fullName evidence="2 3">Single-stranded DNA-binding protein</fullName>
        <shortName evidence="2">SSB</shortName>
    </recommendedName>
</protein>
<feature type="compositionally biased region" description="Low complexity" evidence="4">
    <location>
        <begin position="137"/>
        <end position="148"/>
    </location>
</feature>
<feature type="region of interest" description="Disordered" evidence="4">
    <location>
        <begin position="121"/>
        <end position="158"/>
    </location>
</feature>
<comment type="caution">
    <text evidence="5">The sequence shown here is derived from an EMBL/GenBank/DDBJ whole genome shotgun (WGS) entry which is preliminary data.</text>
</comment>
<keyword evidence="1 2" id="KW-0238">DNA-binding</keyword>
<comment type="caution">
    <text evidence="2">Lacks conserved residue(s) required for the propagation of feature annotation.</text>
</comment>